<dbReference type="EMBL" id="AMQN01006713">
    <property type="status" value="NOT_ANNOTATED_CDS"/>
    <property type="molecule type" value="Genomic_DNA"/>
</dbReference>
<reference evidence="4" key="1">
    <citation type="submission" date="2012-12" db="EMBL/GenBank/DDBJ databases">
        <authorList>
            <person name="Hellsten U."/>
            <person name="Grimwood J."/>
            <person name="Chapman J.A."/>
            <person name="Shapiro H."/>
            <person name="Aerts A."/>
            <person name="Otillar R.P."/>
            <person name="Terry A.Y."/>
            <person name="Boore J.L."/>
            <person name="Simakov O."/>
            <person name="Marletaz F."/>
            <person name="Cho S.-J."/>
            <person name="Edsinger-Gonzales E."/>
            <person name="Havlak P."/>
            <person name="Kuo D.-H."/>
            <person name="Larsson T."/>
            <person name="Lv J."/>
            <person name="Arendt D."/>
            <person name="Savage R."/>
            <person name="Osoegawa K."/>
            <person name="de Jong P."/>
            <person name="Lindberg D.R."/>
            <person name="Seaver E.C."/>
            <person name="Weisblat D.A."/>
            <person name="Putnam N.H."/>
            <person name="Grigoriev I.V."/>
            <person name="Rokhsar D.S."/>
        </authorList>
    </citation>
    <scope>NUCLEOTIDE SEQUENCE</scope>
    <source>
        <strain evidence="4">I ESC-2004</strain>
    </source>
</reference>
<feature type="region of interest" description="Disordered" evidence="1">
    <location>
        <begin position="16"/>
        <end position="100"/>
    </location>
</feature>
<evidence type="ECO:0000256" key="1">
    <source>
        <dbReference type="SAM" id="MobiDB-lite"/>
    </source>
</evidence>
<reference evidence="2 4" key="2">
    <citation type="journal article" date="2013" name="Nature">
        <title>Insights into bilaterian evolution from three spiralian genomes.</title>
        <authorList>
            <person name="Simakov O."/>
            <person name="Marletaz F."/>
            <person name="Cho S.J."/>
            <person name="Edsinger-Gonzales E."/>
            <person name="Havlak P."/>
            <person name="Hellsten U."/>
            <person name="Kuo D.H."/>
            <person name="Larsson T."/>
            <person name="Lv J."/>
            <person name="Arendt D."/>
            <person name="Savage R."/>
            <person name="Osoegawa K."/>
            <person name="de Jong P."/>
            <person name="Grimwood J."/>
            <person name="Chapman J.A."/>
            <person name="Shapiro H."/>
            <person name="Aerts A."/>
            <person name="Otillar R.P."/>
            <person name="Terry A.Y."/>
            <person name="Boore J.L."/>
            <person name="Grigoriev I.V."/>
            <person name="Lindberg D.R."/>
            <person name="Seaver E.C."/>
            <person name="Weisblat D.A."/>
            <person name="Putnam N.H."/>
            <person name="Rokhsar D.S."/>
        </authorList>
    </citation>
    <scope>NUCLEOTIDE SEQUENCE</scope>
    <source>
        <strain evidence="2 4">I ESC-2004</strain>
    </source>
</reference>
<keyword evidence="4" id="KW-1185">Reference proteome</keyword>
<dbReference type="EnsemblMetazoa" id="CapteT204766">
    <property type="protein sequence ID" value="CapteP204766"/>
    <property type="gene ID" value="CapteG204766"/>
</dbReference>
<name>R7UYL7_CAPTE</name>
<feature type="compositionally biased region" description="Basic and acidic residues" evidence="1">
    <location>
        <begin position="203"/>
        <end position="213"/>
    </location>
</feature>
<dbReference type="EMBL" id="KB299000">
    <property type="protein sequence ID" value="ELU08516.1"/>
    <property type="molecule type" value="Genomic_DNA"/>
</dbReference>
<evidence type="ECO:0000313" key="4">
    <source>
        <dbReference type="Proteomes" id="UP000014760"/>
    </source>
</evidence>
<accession>R7UYL7</accession>
<reference evidence="3" key="3">
    <citation type="submission" date="2015-06" db="UniProtKB">
        <authorList>
            <consortium name="EnsemblMetazoa"/>
        </authorList>
    </citation>
    <scope>IDENTIFICATION</scope>
</reference>
<evidence type="ECO:0000313" key="2">
    <source>
        <dbReference type="EMBL" id="ELU08516.1"/>
    </source>
</evidence>
<feature type="compositionally biased region" description="Basic and acidic residues" evidence="1">
    <location>
        <begin position="233"/>
        <end position="247"/>
    </location>
</feature>
<dbReference type="AlphaFoldDB" id="R7UYL7"/>
<feature type="compositionally biased region" description="Basic residues" evidence="1">
    <location>
        <begin position="23"/>
        <end position="32"/>
    </location>
</feature>
<organism evidence="2">
    <name type="scientific">Capitella teleta</name>
    <name type="common">Polychaete worm</name>
    <dbReference type="NCBI Taxonomy" id="283909"/>
    <lineage>
        <taxon>Eukaryota</taxon>
        <taxon>Metazoa</taxon>
        <taxon>Spiralia</taxon>
        <taxon>Lophotrochozoa</taxon>
        <taxon>Annelida</taxon>
        <taxon>Polychaeta</taxon>
        <taxon>Sedentaria</taxon>
        <taxon>Scolecida</taxon>
        <taxon>Capitellidae</taxon>
        <taxon>Capitella</taxon>
    </lineage>
</organism>
<protein>
    <submittedName>
        <fullName evidence="2 3">Uncharacterized protein</fullName>
    </submittedName>
</protein>
<evidence type="ECO:0000313" key="3">
    <source>
        <dbReference type="EnsemblMetazoa" id="CapteP204766"/>
    </source>
</evidence>
<sequence length="357" mass="40119">MGSWDSDLFMPKTTAEISALSKPRQRAVKPQRHIAEETPASRPASTKAKKHRRKSRKFVSPHLRNGRSTPDKSIVGSRKSCSHISRTSGSIPSENSHLEKSCRQLSATLNSHFSTRKTKNSPPNSATKLEPTLRLSRRTDDPNVPDPAAYGPQPRLQTKSAGQERRRCQWIEPGRLRAPWTNNNEAKEESTQQSLTNGCPSTKDGHNRQDVRPGSHRRNRKVVGFLDAQDVQKLTEPKSRPLDGIRSGHMDAIRSQTSDYTSSRPVVTPSLIRETQTQSGRSTHLPMLTNPRAWNWSSFNTSLDNLHRLNSSCYSAPVVHQDERVPTKSILKNPSSAIGKRSQRVRFSDFDDYAVHN</sequence>
<feature type="compositionally biased region" description="Basic residues" evidence="1">
    <location>
        <begin position="47"/>
        <end position="59"/>
    </location>
</feature>
<feature type="region of interest" description="Disordered" evidence="1">
    <location>
        <begin position="112"/>
        <end position="247"/>
    </location>
</feature>
<dbReference type="Proteomes" id="UP000014760">
    <property type="component" value="Unassembled WGS sequence"/>
</dbReference>
<proteinExistence type="predicted"/>
<dbReference type="HOGENOM" id="CLU_776704_0_0_1"/>
<gene>
    <name evidence="2" type="ORF">CAPTEDRAFT_204766</name>
</gene>
<feature type="compositionally biased region" description="Polar residues" evidence="1">
    <location>
        <begin position="191"/>
        <end position="200"/>
    </location>
</feature>
<feature type="compositionally biased region" description="Polar residues" evidence="1">
    <location>
        <begin position="82"/>
        <end position="95"/>
    </location>
</feature>